<dbReference type="GO" id="GO:0006139">
    <property type="term" value="P:nucleobase-containing compound metabolic process"/>
    <property type="evidence" value="ECO:0007669"/>
    <property type="project" value="UniProtKB-ARBA"/>
</dbReference>
<keyword evidence="5" id="KW-0157">Chromophore</keyword>
<dbReference type="SUPFAM" id="SSF48173">
    <property type="entry name" value="Cryptochrome/photolyase FAD-binding domain"/>
    <property type="match status" value="1"/>
</dbReference>
<dbReference type="FunFam" id="1.10.579.10:FF:000003">
    <property type="entry name" value="Deoxyribodipyrimidine photo-lyase"/>
    <property type="match status" value="1"/>
</dbReference>
<gene>
    <name evidence="9" type="ORF">MKK02DRAFT_18294</name>
</gene>
<evidence type="ECO:0000256" key="7">
    <source>
        <dbReference type="PIRSR" id="PIRSR602081-2"/>
    </source>
</evidence>
<dbReference type="InterPro" id="IPR036155">
    <property type="entry name" value="Crypto/Photolyase_N_sf"/>
</dbReference>
<name>A0AA38H394_9TREE</name>
<feature type="domain" description="Photolyase/cryptochrome alpha/beta" evidence="8">
    <location>
        <begin position="60"/>
        <end position="198"/>
    </location>
</feature>
<dbReference type="InterPro" id="IPR036134">
    <property type="entry name" value="Crypto/Photolyase_FAD-like_sf"/>
</dbReference>
<dbReference type="InterPro" id="IPR018394">
    <property type="entry name" value="DNA_photolyase_1_CS_C"/>
</dbReference>
<dbReference type="InterPro" id="IPR014729">
    <property type="entry name" value="Rossmann-like_a/b/a_fold"/>
</dbReference>
<evidence type="ECO:0000256" key="5">
    <source>
        <dbReference type="ARBA" id="ARBA00022991"/>
    </source>
</evidence>
<feature type="site" description="Electron transfer via tryptophanyl radical" evidence="7">
    <location>
        <position position="415"/>
    </location>
</feature>
<dbReference type="GO" id="GO:0005634">
    <property type="term" value="C:nucleus"/>
    <property type="evidence" value="ECO:0007669"/>
    <property type="project" value="TreeGrafter"/>
</dbReference>
<comment type="cofactor">
    <cofactor evidence="6">
        <name>FAD</name>
        <dbReference type="ChEBI" id="CHEBI:57692"/>
    </cofactor>
    <text evidence="6">Binds 1 FAD per subunit.</text>
</comment>
<dbReference type="GeneID" id="77725123"/>
<keyword evidence="3 6" id="KW-0285">Flavoprotein</keyword>
<dbReference type="GO" id="GO:0006950">
    <property type="term" value="P:response to stress"/>
    <property type="evidence" value="ECO:0007669"/>
    <property type="project" value="UniProtKB-ARBA"/>
</dbReference>
<evidence type="ECO:0000256" key="2">
    <source>
        <dbReference type="ARBA" id="ARBA00005862"/>
    </source>
</evidence>
<dbReference type="Gene3D" id="1.25.40.80">
    <property type="match status" value="1"/>
</dbReference>
<dbReference type="RefSeq" id="XP_052943200.1">
    <property type="nucleotide sequence ID" value="XM_053085922.1"/>
</dbReference>
<feature type="binding site" evidence="6">
    <location>
        <begin position="481"/>
        <end position="483"/>
    </location>
    <ligand>
        <name>FAD</name>
        <dbReference type="ChEBI" id="CHEBI:57692"/>
    </ligand>
</feature>
<dbReference type="PROSITE" id="PS51645">
    <property type="entry name" value="PHR_CRY_ALPHA_BETA"/>
    <property type="match status" value="1"/>
</dbReference>
<dbReference type="InterPro" id="IPR002081">
    <property type="entry name" value="Cryptochrome/DNA_photolyase_1"/>
</dbReference>
<proteinExistence type="inferred from homology"/>
<dbReference type="Pfam" id="PF00875">
    <property type="entry name" value="DNA_photolyase"/>
    <property type="match status" value="1"/>
</dbReference>
<dbReference type="EMBL" id="JAKWFO010000009">
    <property type="protein sequence ID" value="KAI9633423.1"/>
    <property type="molecule type" value="Genomic_DNA"/>
</dbReference>
<comment type="cofactor">
    <cofactor evidence="1">
        <name>(6R)-5,10-methylene-5,6,7,8-tetrahydrofolate</name>
        <dbReference type="ChEBI" id="CHEBI:15636"/>
    </cofactor>
</comment>
<dbReference type="Proteomes" id="UP001164286">
    <property type="component" value="Unassembled WGS sequence"/>
</dbReference>
<feature type="binding site" evidence="6">
    <location>
        <position position="379"/>
    </location>
    <ligand>
        <name>FAD</name>
        <dbReference type="ChEBI" id="CHEBI:57692"/>
    </ligand>
</feature>
<accession>A0AA38H394</accession>
<dbReference type="GO" id="GO:0071949">
    <property type="term" value="F:FAD binding"/>
    <property type="evidence" value="ECO:0007669"/>
    <property type="project" value="TreeGrafter"/>
</dbReference>
<dbReference type="PANTHER" id="PTHR11455">
    <property type="entry name" value="CRYPTOCHROME"/>
    <property type="match status" value="1"/>
</dbReference>
<dbReference type="PROSITE" id="PS00691">
    <property type="entry name" value="DNA_PHOTOLYASES_1_2"/>
    <property type="match status" value="1"/>
</dbReference>
<sequence>MRLVGFGHVDVGWRSDDELIRAEGKVATSEDAARVDANPPLDQLMKLQQQPKDKVVKGESVVYWMRMEDMRLEDNTALAQASQKAQEMGVPLVWLFVLSPGDYKMHDRSPKRIDFMLRNLRYLRPRFDKLNIPLHIVSFDKRLSIPRRLVTEVFPSLGANHVFCNLEYEVDELRRDIATVKLGRENGVDVVAVHDRLVVPPGRILSKVGKPMSVFSPWQRQWAKIVDDEPDLLEISPDPKPNDAGVRQHEKLGKLFDASDIPDHLEGFEVEDAEQLKVSWPEGIDKARELLDRFLHTKPRKQLLKLVDPLLDGAEKDEKLSRVQQYGTGRNLVDGDNSSRLSPYLTSGVISARMVLREAKKMGKGGKLESGRDTGLGMWAQEVSCKVHFYNHIMCTWPRVSMGRPFLEKFADVQWQVSEPHLQAWKDGMTGYPIVDAAMRACKARGWMENRVRMVTASFLVKELMLDWRLGEKYFMESFVDGDLAANNGGWQWVASTGTDPQPYFRIFNMLSQSEKCDPNGDYIRYWVPELRNLKGKAIHDPHGKMPSAEFKKLGYPAPIVEHKFARERALFRYKNPGEKEPGSE</sequence>
<dbReference type="GO" id="GO:0032922">
    <property type="term" value="P:circadian regulation of gene expression"/>
    <property type="evidence" value="ECO:0007669"/>
    <property type="project" value="TreeGrafter"/>
</dbReference>
<evidence type="ECO:0000313" key="9">
    <source>
        <dbReference type="EMBL" id="KAI9633423.1"/>
    </source>
</evidence>
<feature type="site" description="Electron transfer via tryptophanyl radical" evidence="7">
    <location>
        <position position="468"/>
    </location>
</feature>
<dbReference type="GO" id="GO:0043153">
    <property type="term" value="P:entrainment of circadian clock by photoperiod"/>
    <property type="evidence" value="ECO:0007669"/>
    <property type="project" value="TreeGrafter"/>
</dbReference>
<evidence type="ECO:0000256" key="1">
    <source>
        <dbReference type="ARBA" id="ARBA00001932"/>
    </source>
</evidence>
<keyword evidence="4 6" id="KW-0274">FAD</keyword>
<feature type="site" description="Electron transfer via tryptophanyl radical" evidence="7">
    <location>
        <position position="491"/>
    </location>
</feature>
<feature type="binding site" evidence="6">
    <location>
        <begin position="382"/>
        <end position="390"/>
    </location>
    <ligand>
        <name>FAD</name>
        <dbReference type="ChEBI" id="CHEBI:57692"/>
    </ligand>
</feature>
<dbReference type="Gene3D" id="3.40.50.620">
    <property type="entry name" value="HUPs"/>
    <property type="match status" value="1"/>
</dbReference>
<feature type="binding site" evidence="6">
    <location>
        <position position="326"/>
    </location>
    <ligand>
        <name>FAD</name>
        <dbReference type="ChEBI" id="CHEBI:57692"/>
    </ligand>
</feature>
<dbReference type="Pfam" id="PF03441">
    <property type="entry name" value="FAD_binding_7"/>
    <property type="match status" value="1"/>
</dbReference>
<dbReference type="AlphaFoldDB" id="A0AA38H394"/>
<dbReference type="InterPro" id="IPR006050">
    <property type="entry name" value="DNA_photolyase_N"/>
</dbReference>
<dbReference type="SUPFAM" id="SSF52425">
    <property type="entry name" value="Cryptochrome/photolyase, N-terminal domain"/>
    <property type="match status" value="1"/>
</dbReference>
<organism evidence="9 10">
    <name type="scientific">Dioszegia hungarica</name>
    <dbReference type="NCBI Taxonomy" id="4972"/>
    <lineage>
        <taxon>Eukaryota</taxon>
        <taxon>Fungi</taxon>
        <taxon>Dikarya</taxon>
        <taxon>Basidiomycota</taxon>
        <taxon>Agaricomycotina</taxon>
        <taxon>Tremellomycetes</taxon>
        <taxon>Tremellales</taxon>
        <taxon>Bulleribasidiaceae</taxon>
        <taxon>Dioszegia</taxon>
    </lineage>
</organism>
<reference evidence="9" key="1">
    <citation type="journal article" date="2022" name="G3 (Bethesda)">
        <title>High quality genome of the basidiomycete yeast Dioszegia hungarica PDD-24b-2 isolated from cloud water.</title>
        <authorList>
            <person name="Jarrige D."/>
            <person name="Haridas S."/>
            <person name="Bleykasten-Grosshans C."/>
            <person name="Joly M."/>
            <person name="Nadalig T."/>
            <person name="Sancelme M."/>
            <person name="Vuilleumier S."/>
            <person name="Grigoriev I.V."/>
            <person name="Amato P."/>
            <person name="Bringel F."/>
        </authorList>
    </citation>
    <scope>NUCLEOTIDE SEQUENCE</scope>
    <source>
        <strain evidence="9">PDD-24b-2</strain>
    </source>
</reference>
<evidence type="ECO:0000259" key="8">
    <source>
        <dbReference type="PROSITE" id="PS51645"/>
    </source>
</evidence>
<dbReference type="PANTHER" id="PTHR11455:SF18">
    <property type="entry name" value="SI:CH1073-390K14.1"/>
    <property type="match status" value="1"/>
</dbReference>
<dbReference type="GO" id="GO:0003904">
    <property type="term" value="F:deoxyribodipyrimidine photo-lyase activity"/>
    <property type="evidence" value="ECO:0007669"/>
    <property type="project" value="TreeGrafter"/>
</dbReference>
<evidence type="ECO:0000256" key="4">
    <source>
        <dbReference type="ARBA" id="ARBA00022827"/>
    </source>
</evidence>
<feature type="binding site" evidence="6">
    <location>
        <begin position="338"/>
        <end position="342"/>
    </location>
    <ligand>
        <name>FAD</name>
        <dbReference type="ChEBI" id="CHEBI:57692"/>
    </ligand>
</feature>
<dbReference type="Gene3D" id="1.10.579.10">
    <property type="entry name" value="DNA Cyclobutane Dipyrimidine Photolyase, subunit A, domain 3"/>
    <property type="match status" value="1"/>
</dbReference>
<dbReference type="InterPro" id="IPR005101">
    <property type="entry name" value="Cryptochr/Photolyase_FAD-bd"/>
</dbReference>
<dbReference type="GO" id="GO:0003677">
    <property type="term" value="F:DNA binding"/>
    <property type="evidence" value="ECO:0007669"/>
    <property type="project" value="TreeGrafter"/>
</dbReference>
<dbReference type="GO" id="GO:0005737">
    <property type="term" value="C:cytoplasm"/>
    <property type="evidence" value="ECO:0007669"/>
    <property type="project" value="TreeGrafter"/>
</dbReference>
<evidence type="ECO:0000313" key="10">
    <source>
        <dbReference type="Proteomes" id="UP001164286"/>
    </source>
</evidence>
<protein>
    <submittedName>
        <fullName evidence="9">DNA photolyase, FAD-binding/Cryptochrome</fullName>
    </submittedName>
</protein>
<evidence type="ECO:0000256" key="6">
    <source>
        <dbReference type="PIRSR" id="PIRSR602081-1"/>
    </source>
</evidence>
<keyword evidence="10" id="KW-1185">Reference proteome</keyword>
<comment type="caution">
    <text evidence="9">The sequence shown here is derived from an EMBL/GenBank/DDBJ whole genome shotgun (WGS) entry which is preliminary data.</text>
</comment>
<evidence type="ECO:0000256" key="3">
    <source>
        <dbReference type="ARBA" id="ARBA00022630"/>
    </source>
</evidence>
<comment type="similarity">
    <text evidence="2">Belongs to the DNA photolyase class-1 family.</text>
</comment>